<name>A0AAQ1MBJ9_9FIRM</name>
<dbReference type="AlphaFoldDB" id="A0AAQ1MBJ9"/>
<dbReference type="RefSeq" id="WP_044992355.1">
    <property type="nucleotide sequence ID" value="NZ_FQVY01000001.1"/>
</dbReference>
<evidence type="ECO:0000313" key="2">
    <source>
        <dbReference type="Proteomes" id="UP000184089"/>
    </source>
</evidence>
<proteinExistence type="predicted"/>
<sequence>MDRERQDWEIHYVSNSAPCIREGRVEKSFPEYICDAHTHGMNRYGHLEFQVVIDYGPRNIGYLLNTMGYRVQAGEIFRNGDLVKGLLKNYDVQIRQMTDSMGEPVLRLVIPDKQYRWPENAEPPYQYQMLATHLLYLDSGTSN</sequence>
<protein>
    <submittedName>
        <fullName evidence="1">Uncharacterized protein</fullName>
    </submittedName>
</protein>
<reference evidence="2" key="1">
    <citation type="submission" date="2016-11" db="EMBL/GenBank/DDBJ databases">
        <authorList>
            <person name="Jaros S."/>
            <person name="Januszkiewicz K."/>
            <person name="Wedrychowicz H."/>
        </authorList>
    </citation>
    <scope>NUCLEOTIDE SEQUENCE [LARGE SCALE GENOMIC DNA]</scope>
    <source>
        <strain evidence="2">DSM 4029</strain>
    </source>
</reference>
<gene>
    <name evidence="1" type="ORF">SAMN05444424_0520</name>
</gene>
<accession>A0AAQ1MBJ9</accession>
<organism evidence="1 2">
    <name type="scientific">Bittarella massiliensis</name>
    <name type="common">ex Durand et al. 2017</name>
    <dbReference type="NCBI Taxonomy" id="1720313"/>
    <lineage>
        <taxon>Bacteria</taxon>
        <taxon>Bacillati</taxon>
        <taxon>Bacillota</taxon>
        <taxon>Clostridia</taxon>
        <taxon>Eubacteriales</taxon>
        <taxon>Oscillospiraceae</taxon>
        <taxon>Bittarella (ex Durand et al. 2017)</taxon>
    </lineage>
</organism>
<dbReference type="Proteomes" id="UP000184089">
    <property type="component" value="Unassembled WGS sequence"/>
</dbReference>
<comment type="caution">
    <text evidence="1">The sequence shown here is derived from an EMBL/GenBank/DDBJ whole genome shotgun (WGS) entry which is preliminary data.</text>
</comment>
<dbReference type="EMBL" id="FQVY01000001">
    <property type="protein sequence ID" value="SHF74147.1"/>
    <property type="molecule type" value="Genomic_DNA"/>
</dbReference>
<evidence type="ECO:0000313" key="1">
    <source>
        <dbReference type="EMBL" id="SHF74147.1"/>
    </source>
</evidence>